<dbReference type="InterPro" id="IPR055414">
    <property type="entry name" value="LRR_R13L4/SHOC2-like"/>
</dbReference>
<evidence type="ECO:0000259" key="3">
    <source>
        <dbReference type="Pfam" id="PF23598"/>
    </source>
</evidence>
<name>A0ABQ7QUV6_PLUXY</name>
<dbReference type="InterPro" id="IPR003591">
    <property type="entry name" value="Leu-rich_rpt_typical-subtyp"/>
</dbReference>
<comment type="caution">
    <text evidence="4">The sequence shown here is derived from an EMBL/GenBank/DDBJ whole genome shotgun (WGS) entry which is preliminary data.</text>
</comment>
<dbReference type="PANTHER" id="PTHR48051">
    <property type="match status" value="1"/>
</dbReference>
<reference evidence="4 5" key="1">
    <citation type="submission" date="2021-06" db="EMBL/GenBank/DDBJ databases">
        <title>A haploid diamondback moth (Plutella xylostella L.) genome assembly resolves 31 chromosomes and identifies a diamide resistance mutation.</title>
        <authorList>
            <person name="Ward C.M."/>
            <person name="Perry K.D."/>
            <person name="Baker G."/>
            <person name="Powis K."/>
            <person name="Heckel D.G."/>
            <person name="Baxter S.W."/>
        </authorList>
    </citation>
    <scope>NUCLEOTIDE SEQUENCE [LARGE SCALE GENOMIC DNA]</scope>
    <source>
        <strain evidence="4 5">LV</strain>
        <tissue evidence="4">Single pupa</tissue>
    </source>
</reference>
<keyword evidence="2" id="KW-0677">Repeat</keyword>
<dbReference type="InterPro" id="IPR001611">
    <property type="entry name" value="Leu-rich_rpt"/>
</dbReference>
<keyword evidence="1" id="KW-0433">Leucine-rich repeat</keyword>
<dbReference type="EMBL" id="JAHIBW010000008">
    <property type="protein sequence ID" value="KAG7308836.1"/>
    <property type="molecule type" value="Genomic_DNA"/>
</dbReference>
<dbReference type="PANTHER" id="PTHR48051:SF54">
    <property type="entry name" value="LEUCINE-RICH REPEAT-CONTAINING PROTEIN"/>
    <property type="match status" value="1"/>
</dbReference>
<dbReference type="Proteomes" id="UP000823941">
    <property type="component" value="Chromosome 8"/>
</dbReference>
<keyword evidence="5" id="KW-1185">Reference proteome</keyword>
<accession>A0ABQ7QUV6</accession>
<protein>
    <recommendedName>
        <fullName evidence="3">Disease resistance R13L4/SHOC-2-like LRR domain-containing protein</fullName>
    </recommendedName>
</protein>
<dbReference type="Gene3D" id="3.80.10.10">
    <property type="entry name" value="Ribonuclease Inhibitor"/>
    <property type="match status" value="1"/>
</dbReference>
<feature type="domain" description="Disease resistance R13L4/SHOC-2-like LRR" evidence="3">
    <location>
        <begin position="53"/>
        <end position="134"/>
    </location>
</feature>
<dbReference type="Pfam" id="PF23598">
    <property type="entry name" value="LRR_14"/>
    <property type="match status" value="1"/>
</dbReference>
<dbReference type="InterPro" id="IPR032675">
    <property type="entry name" value="LRR_dom_sf"/>
</dbReference>
<organism evidence="4 5">
    <name type="scientific">Plutella xylostella</name>
    <name type="common">Diamondback moth</name>
    <name type="synonym">Plutella maculipennis</name>
    <dbReference type="NCBI Taxonomy" id="51655"/>
    <lineage>
        <taxon>Eukaryota</taxon>
        <taxon>Metazoa</taxon>
        <taxon>Ecdysozoa</taxon>
        <taxon>Arthropoda</taxon>
        <taxon>Hexapoda</taxon>
        <taxon>Insecta</taxon>
        <taxon>Pterygota</taxon>
        <taxon>Neoptera</taxon>
        <taxon>Endopterygota</taxon>
        <taxon>Lepidoptera</taxon>
        <taxon>Glossata</taxon>
        <taxon>Ditrysia</taxon>
        <taxon>Yponomeutoidea</taxon>
        <taxon>Plutellidae</taxon>
        <taxon>Plutella</taxon>
    </lineage>
</organism>
<evidence type="ECO:0000256" key="1">
    <source>
        <dbReference type="ARBA" id="ARBA00022614"/>
    </source>
</evidence>
<dbReference type="SUPFAM" id="SSF52058">
    <property type="entry name" value="L domain-like"/>
    <property type="match status" value="1"/>
</dbReference>
<evidence type="ECO:0000313" key="5">
    <source>
        <dbReference type="Proteomes" id="UP000823941"/>
    </source>
</evidence>
<dbReference type="SMART" id="SM00369">
    <property type="entry name" value="LRR_TYP"/>
    <property type="match status" value="3"/>
</dbReference>
<sequence length="414" mass="48279">MSDKNSDRMNYPFTVLHWNYRGFTEFPLQQLRGEETDITDIYLKENLISRLPTDIGRLERLESLYLSGNDITELSCEIAKLQCLKCLDVSGNRLKRVPEVIGDVRGLKFLILDDNELTELPLRLNELRGLRYLSVCDNKLRWLPQKPVYNYHHCEFRFWRNTDLKTIPYSLWFHMLRDQQTRSLNIGCLSVPQFQHLLLHGRCRLKLQHNSRVWEVDVECPPHHTNIEERGPTTPPSLLELSMRKTYKIIKDIANKLSEECLSVYSERSYDEENNNDTKNCNGETIVDNNVDINYTSRELKCNVETHRKDRPKAKLKYYAPADVLDEYFDFVPAVLKVDLKTGPVSCCENVKCRKPMFDFVTYEFCLGKIVLIDNIEDVILSAAFCSQSCANVWKGGKTNTIIPWSLSPQYISF</sequence>
<evidence type="ECO:0000256" key="2">
    <source>
        <dbReference type="ARBA" id="ARBA00022737"/>
    </source>
</evidence>
<proteinExistence type="predicted"/>
<dbReference type="PROSITE" id="PS51450">
    <property type="entry name" value="LRR"/>
    <property type="match status" value="1"/>
</dbReference>
<gene>
    <name evidence="4" type="ORF">JYU34_006085</name>
</gene>
<dbReference type="InterPro" id="IPR050216">
    <property type="entry name" value="LRR_domain-containing"/>
</dbReference>
<evidence type="ECO:0000313" key="4">
    <source>
        <dbReference type="EMBL" id="KAG7308836.1"/>
    </source>
</evidence>